<dbReference type="GO" id="GO:0010436">
    <property type="term" value="F:carotenoid dioxygenase activity"/>
    <property type="evidence" value="ECO:0007669"/>
    <property type="project" value="UniProtKB-UniRule"/>
</dbReference>
<dbReference type="EMBL" id="QMDY01000004">
    <property type="protein sequence ID" value="KAB7517607.1"/>
    <property type="molecule type" value="Genomic_DNA"/>
</dbReference>
<name>A0A5N5UH84_9EURY</name>
<accession>A0A5N5UH84</accession>
<dbReference type="OrthoDB" id="330454at2157"/>
<evidence type="ECO:0000313" key="5">
    <source>
        <dbReference type="Proteomes" id="UP000326207"/>
    </source>
</evidence>
<keyword evidence="1" id="KW-0408">Iron</keyword>
<feature type="transmembrane region" description="Helical" evidence="1">
    <location>
        <begin position="189"/>
        <end position="208"/>
    </location>
</feature>
<proteinExistence type="inferred from homology"/>
<reference evidence="5 6" key="1">
    <citation type="submission" date="2019-10" db="EMBL/GenBank/DDBJ databases">
        <title>Unraveling microbial dark matter from salterns through culturing: the case of the genus Halosegnis.</title>
        <authorList>
            <person name="Duran-Viseras A."/>
            <person name="Andrei A.-S."/>
            <person name="Vera-Gargallo B."/>
            <person name="Ghai R."/>
            <person name="Sanchez-Porro C."/>
            <person name="Ventosa A."/>
        </authorList>
    </citation>
    <scope>NUCLEOTIDE SEQUENCE [LARGE SCALE GENOMIC DNA]</scope>
    <source>
        <strain evidence="2 6">F17-44</strain>
        <strain evidence="3 7">F18-79</strain>
        <strain evidence="4 5">F19-13</strain>
    </source>
</reference>
<dbReference type="InterPro" id="IPR022270">
    <property type="entry name" value="Blh_diox"/>
</dbReference>
<protein>
    <recommendedName>
        <fullName evidence="1">Probable beta-carotene 15,15'-dioxygenase</fullName>
        <ecNumber evidence="1">1.13.11.63</ecNumber>
    </recommendedName>
</protein>
<dbReference type="GO" id="GO:0004497">
    <property type="term" value="F:monooxygenase activity"/>
    <property type="evidence" value="ECO:0007669"/>
    <property type="project" value="UniProtKB-KW"/>
</dbReference>
<dbReference type="HAMAP" id="MF_02093">
    <property type="entry name" value="Beta_carotene_diox"/>
    <property type="match status" value="1"/>
</dbReference>
<comment type="similarity">
    <text evidence="1">Belongs to the Brp/Blh beta-carotene diooxygenase family.</text>
</comment>
<keyword evidence="1" id="KW-1003">Cell membrane</keyword>
<evidence type="ECO:0000313" key="2">
    <source>
        <dbReference type="EMBL" id="KAB7515352.1"/>
    </source>
</evidence>
<keyword evidence="1" id="KW-0560">Oxidoreductase</keyword>
<dbReference type="NCBIfam" id="TIGR03753">
    <property type="entry name" value="blh_monoox"/>
    <property type="match status" value="1"/>
</dbReference>
<accession>A0A5N5UCJ0</accession>
<dbReference type="GO" id="GO:0005506">
    <property type="term" value="F:iron ion binding"/>
    <property type="evidence" value="ECO:0007669"/>
    <property type="project" value="UniProtKB-UniRule"/>
</dbReference>
<dbReference type="EC" id="1.13.11.63" evidence="1"/>
<dbReference type="GO" id="GO:0016121">
    <property type="term" value="P:carotene catabolic process"/>
    <property type="evidence" value="ECO:0007669"/>
    <property type="project" value="UniProtKB-UniRule"/>
</dbReference>
<evidence type="ECO:0000313" key="7">
    <source>
        <dbReference type="Proteomes" id="UP000326865"/>
    </source>
</evidence>
<keyword evidence="1" id="KW-0812">Transmembrane</keyword>
<keyword evidence="1" id="KW-0472">Membrane</keyword>
<feature type="transmembrane region" description="Helical" evidence="1">
    <location>
        <begin position="40"/>
        <end position="57"/>
    </location>
</feature>
<evidence type="ECO:0000313" key="4">
    <source>
        <dbReference type="EMBL" id="KAB7517607.1"/>
    </source>
</evidence>
<comment type="catalytic activity">
    <reaction evidence="1">
        <text>all-trans-beta-carotene + O2 = 2 all-trans-retinal</text>
        <dbReference type="Rhea" id="RHEA:32887"/>
        <dbReference type="ChEBI" id="CHEBI:15379"/>
        <dbReference type="ChEBI" id="CHEBI:17579"/>
        <dbReference type="ChEBI" id="CHEBI:17898"/>
        <dbReference type="EC" id="1.13.11.63"/>
    </reaction>
</comment>
<dbReference type="Proteomes" id="UP000326865">
    <property type="component" value="Unassembled WGS sequence"/>
</dbReference>
<gene>
    <name evidence="3" type="ORF">DM867_04620</name>
    <name evidence="2" type="ORF">DMP03_09005</name>
    <name evidence="4" type="ORF">DP108_08500</name>
</gene>
<dbReference type="RefSeq" id="WP_152120350.1">
    <property type="nucleotide sequence ID" value="NZ_QJOW01000003.1"/>
</dbReference>
<organism evidence="4 5">
    <name type="scientific">Halosegnis rubeus</name>
    <dbReference type="NCBI Taxonomy" id="2212850"/>
    <lineage>
        <taxon>Archaea</taxon>
        <taxon>Methanobacteriati</taxon>
        <taxon>Methanobacteriota</taxon>
        <taxon>Stenosarchaea group</taxon>
        <taxon>Halobacteria</taxon>
        <taxon>Halobacteriales</taxon>
        <taxon>Natronomonadaceae</taxon>
        <taxon>Halosegnis</taxon>
    </lineage>
</organism>
<evidence type="ECO:0000313" key="6">
    <source>
        <dbReference type="Proteomes" id="UP000326302"/>
    </source>
</evidence>
<dbReference type="Pfam" id="PF15461">
    <property type="entry name" value="BCD"/>
    <property type="match status" value="1"/>
</dbReference>
<keyword evidence="1" id="KW-0223">Dioxygenase</keyword>
<sequence length="346" mass="36827">MTLFPPDGGEEAVRRLTLWPGWVCCGLLALVFAFDPQVPQTIQLVPLVVSVVLVGLPHGAIDHLVPGRLAAVSTVRGAFVVGGVYLLLGVGYTLVWFLAPAVGFGSFIVLTLAHWGQGDMHALVAFAGAAHLHSVPQRALAAVVRGGFPMLVPLVAFPAQYERVAELLIAPFAGDVSLLAPVFTPESRLAVGVGYGALVAVHLGLGYWRRVGDGWRRDAGETLLLGAFFLTVPPLLAVGLYFCLWHALRHVGRLALTDEPSVEAFATGDLWTPLRRFARQAAPLTAVSLAFLGVFYLLVPEPPTTAAGFVGLYLVLIAALTLPHVGVVAWMDAKQGVWTRAVSERA</sequence>
<dbReference type="Proteomes" id="UP000326207">
    <property type="component" value="Unassembled WGS sequence"/>
</dbReference>
<comment type="caution">
    <text evidence="4">The sequence shown here is derived from an EMBL/GenBank/DDBJ whole genome shotgun (WGS) entry which is preliminary data.</text>
</comment>
<comment type="cofactor">
    <cofactor evidence="1">
        <name>Fe(2+)</name>
        <dbReference type="ChEBI" id="CHEBI:29033"/>
    </cofactor>
</comment>
<feature type="transmembrane region" description="Helical" evidence="1">
    <location>
        <begin position="94"/>
        <end position="113"/>
    </location>
</feature>
<keyword evidence="7" id="KW-1185">Reference proteome</keyword>
<dbReference type="Proteomes" id="UP000326302">
    <property type="component" value="Unassembled WGS sequence"/>
</dbReference>
<evidence type="ECO:0000313" key="3">
    <source>
        <dbReference type="EMBL" id="KAB7516404.1"/>
    </source>
</evidence>
<comment type="subcellular location">
    <subcellularLocation>
        <location evidence="1">Cell membrane</location>
        <topology evidence="1">Multi-pass membrane protein</topology>
    </subcellularLocation>
</comment>
<dbReference type="GO" id="GO:0003834">
    <property type="term" value="F:beta-carotene 15,15'-dioxygenase activity"/>
    <property type="evidence" value="ECO:0007669"/>
    <property type="project" value="UniProtKB-EC"/>
</dbReference>
<comment type="function">
    <text evidence="1">Catalyzes the cleavage of beta-carotene at its central double bond (15,15') to yield two molecules of all-trans-retinal.</text>
</comment>
<dbReference type="GO" id="GO:0005886">
    <property type="term" value="C:plasma membrane"/>
    <property type="evidence" value="ECO:0007669"/>
    <property type="project" value="UniProtKB-SubCell"/>
</dbReference>
<accession>A0A5N5UCV1</accession>
<dbReference type="EMBL" id="QKKZ01000001">
    <property type="protein sequence ID" value="KAB7516404.1"/>
    <property type="molecule type" value="Genomic_DNA"/>
</dbReference>
<feature type="transmembrane region" description="Helical" evidence="1">
    <location>
        <begin position="281"/>
        <end position="299"/>
    </location>
</feature>
<evidence type="ECO:0000256" key="1">
    <source>
        <dbReference type="HAMAP-Rule" id="MF_02093"/>
    </source>
</evidence>
<feature type="transmembrane region" description="Helical" evidence="1">
    <location>
        <begin position="12"/>
        <end position="34"/>
    </location>
</feature>
<dbReference type="EMBL" id="QJOW01000003">
    <property type="protein sequence ID" value="KAB7515352.1"/>
    <property type="molecule type" value="Genomic_DNA"/>
</dbReference>
<keyword evidence="1" id="KW-1133">Transmembrane helix</keyword>
<feature type="transmembrane region" description="Helical" evidence="1">
    <location>
        <begin position="69"/>
        <end position="88"/>
    </location>
</feature>
<feature type="binding site" evidence="1">
    <location>
        <position position="58"/>
    </location>
    <ligand>
        <name>Fe cation</name>
        <dbReference type="ChEBI" id="CHEBI:24875"/>
    </ligand>
</feature>
<feature type="transmembrane region" description="Helical" evidence="1">
    <location>
        <begin position="223"/>
        <end position="244"/>
    </location>
</feature>
<feature type="transmembrane region" description="Helical" evidence="1">
    <location>
        <begin position="305"/>
        <end position="330"/>
    </location>
</feature>
<keyword evidence="4" id="KW-0503">Monooxygenase</keyword>
<feature type="binding site" evidence="1">
    <location>
        <position position="246"/>
    </location>
    <ligand>
        <name>Fe cation</name>
        <dbReference type="ChEBI" id="CHEBI:24875"/>
    </ligand>
</feature>
<dbReference type="AlphaFoldDB" id="A0A5N5UH84"/>
<feature type="binding site" evidence="1">
    <location>
        <position position="114"/>
    </location>
    <ligand>
        <name>Fe cation</name>
        <dbReference type="ChEBI" id="CHEBI:24875"/>
    </ligand>
</feature>
<feature type="binding site" evidence="1">
    <location>
        <position position="250"/>
    </location>
    <ligand>
        <name>Fe cation</name>
        <dbReference type="ChEBI" id="CHEBI:24875"/>
    </ligand>
</feature>
<keyword evidence="1" id="KW-0479">Metal-binding</keyword>